<dbReference type="SUPFAM" id="SSF103486">
    <property type="entry name" value="V-type ATP synthase subunit C"/>
    <property type="match status" value="1"/>
</dbReference>
<dbReference type="PANTHER" id="PTHR38682">
    <property type="entry name" value="V-TYPE ATP SYNTHASE SUBUNIT C"/>
    <property type="match status" value="1"/>
</dbReference>
<dbReference type="PANTHER" id="PTHR38682:SF1">
    <property type="entry name" value="V-TYPE ATP SYNTHASE SUBUNIT C"/>
    <property type="match status" value="1"/>
</dbReference>
<organism evidence="3 4">
    <name type="scientific">Mobilisporobacter senegalensis</name>
    <dbReference type="NCBI Taxonomy" id="1329262"/>
    <lineage>
        <taxon>Bacteria</taxon>
        <taxon>Bacillati</taxon>
        <taxon>Bacillota</taxon>
        <taxon>Clostridia</taxon>
        <taxon>Lachnospirales</taxon>
        <taxon>Lachnospiraceae</taxon>
        <taxon>Mobilisporobacter</taxon>
    </lineage>
</organism>
<dbReference type="EMBL" id="RJVG01000016">
    <property type="protein sequence ID" value="ROR22156.1"/>
    <property type="molecule type" value="Genomic_DNA"/>
</dbReference>
<dbReference type="Pfam" id="PF01992">
    <property type="entry name" value="vATP-synt_AC39"/>
    <property type="match status" value="1"/>
</dbReference>
<dbReference type="Gene3D" id="1.10.132.50">
    <property type="entry name" value="ATP synthase (C/AC39) subunit, domain 3"/>
    <property type="match status" value="3"/>
</dbReference>
<dbReference type="InterPro" id="IPR036079">
    <property type="entry name" value="ATPase_csu/dsu_sf"/>
</dbReference>
<keyword evidence="4" id="KW-1185">Reference proteome</keyword>
<proteinExistence type="predicted"/>
<keyword evidence="2" id="KW-0406">Ion transport</keyword>
<evidence type="ECO:0000256" key="1">
    <source>
        <dbReference type="ARBA" id="ARBA00022448"/>
    </source>
</evidence>
<dbReference type="InterPro" id="IPR050873">
    <property type="entry name" value="V-ATPase_V0D/AC39_subunit"/>
</dbReference>
<dbReference type="OrthoDB" id="9816136at2"/>
<evidence type="ECO:0000256" key="2">
    <source>
        <dbReference type="ARBA" id="ARBA00023065"/>
    </source>
</evidence>
<dbReference type="GO" id="GO:0046961">
    <property type="term" value="F:proton-transporting ATPase activity, rotational mechanism"/>
    <property type="evidence" value="ECO:0007669"/>
    <property type="project" value="InterPro"/>
</dbReference>
<dbReference type="InterPro" id="IPR002843">
    <property type="entry name" value="ATPase_V0-cplx_csu/dsu"/>
</dbReference>
<evidence type="ECO:0000313" key="3">
    <source>
        <dbReference type="EMBL" id="ROR22156.1"/>
    </source>
</evidence>
<sequence length="344" mass="40774">MNGNLLSYSGIVTKVKTLGSNLISMEDYNFISTITNVPDFINFLKKQPSYHDLFDNLDEKSLHRGQIERIIINAVYKDFAKIYRFSDQHQRSILKLIFFRYEVNILKGCLLRVFNQDNTYNLASFYDFFTSHSKLKIDALVASRSMEEFILNLKGSIYHTFFTTLYHSNHHTLFDYEMQLDVFYYKTVWRLKDKYLKGSELKIFSDCLGKQIDLQNIMWIYRSKKFYDVDNSTILSIIIPISYKLKKEQLADLIETGTIEEFLNYLNSTYYHSINDLIEEQSIELIFRKLMSTIYKYNSKKNPSSISPILNYLFLKEQEIDKLTTALECIRYQLEPKEILAYVL</sequence>
<dbReference type="AlphaFoldDB" id="A0A3N1X5T6"/>
<protein>
    <submittedName>
        <fullName evidence="3">V/A-type H+-transporting ATPase subunit C</fullName>
    </submittedName>
</protein>
<reference evidence="3 4" key="1">
    <citation type="submission" date="2018-11" db="EMBL/GenBank/DDBJ databases">
        <title>Genomic Encyclopedia of Type Strains, Phase IV (KMG-IV): sequencing the most valuable type-strain genomes for metagenomic binning, comparative biology and taxonomic classification.</title>
        <authorList>
            <person name="Goeker M."/>
        </authorList>
    </citation>
    <scope>NUCLEOTIDE SEQUENCE [LARGE SCALE GENOMIC DNA]</scope>
    <source>
        <strain evidence="3 4">DSM 26537</strain>
    </source>
</reference>
<gene>
    <name evidence="3" type="ORF">EDD66_11638</name>
</gene>
<dbReference type="RefSeq" id="WP_123610869.1">
    <property type="nucleotide sequence ID" value="NZ_RJVG01000016.1"/>
</dbReference>
<evidence type="ECO:0000313" key="4">
    <source>
        <dbReference type="Proteomes" id="UP000273083"/>
    </source>
</evidence>
<name>A0A3N1X5T6_9FIRM</name>
<dbReference type="Proteomes" id="UP000273083">
    <property type="component" value="Unassembled WGS sequence"/>
</dbReference>
<dbReference type="InterPro" id="IPR044911">
    <property type="entry name" value="V-type_ATPase_csu/dsu_dom_3"/>
</dbReference>
<comment type="caution">
    <text evidence="3">The sequence shown here is derived from an EMBL/GenBank/DDBJ whole genome shotgun (WGS) entry which is preliminary data.</text>
</comment>
<accession>A0A3N1X5T6</accession>
<keyword evidence="1" id="KW-0813">Transport</keyword>